<evidence type="ECO:0000256" key="8">
    <source>
        <dbReference type="ARBA" id="ARBA00022692"/>
    </source>
</evidence>
<keyword evidence="15 18" id="KW-0496">Mitochondrion</keyword>
<dbReference type="InterPro" id="IPR050175">
    <property type="entry name" value="Complex_I_Subunit_2"/>
</dbReference>
<evidence type="ECO:0000256" key="18">
    <source>
        <dbReference type="RuleBase" id="RU003403"/>
    </source>
</evidence>
<keyword evidence="11 18" id="KW-0249">Electron transport</keyword>
<dbReference type="AlphaFoldDB" id="A0A346RKD4"/>
<evidence type="ECO:0000256" key="17">
    <source>
        <dbReference type="ARBA" id="ARBA00049551"/>
    </source>
</evidence>
<proteinExistence type="inferred from homology"/>
<evidence type="ECO:0000256" key="10">
    <source>
        <dbReference type="ARBA" id="ARBA00022967"/>
    </source>
</evidence>
<protein>
    <recommendedName>
        <fullName evidence="5 18">NADH-ubiquinone oxidoreductase chain 2</fullName>
        <ecNumber evidence="4 18">7.1.1.2</ecNumber>
    </recommendedName>
</protein>
<comment type="function">
    <text evidence="1">Core subunit of the mitochondrial membrane respiratory chain NADH dehydrogenase (Complex I) that is believed to belong to the minimal assembly required for catalysis. Complex I functions in the transfer of electrons from NADH to the respiratory chain. The immediate electron acceptor for the enzyme is believed to be ubiquinone.</text>
</comment>
<dbReference type="PANTHER" id="PTHR46552:SF1">
    <property type="entry name" value="NADH-UBIQUINONE OXIDOREDUCTASE CHAIN 2"/>
    <property type="match status" value="1"/>
</dbReference>
<evidence type="ECO:0000256" key="4">
    <source>
        <dbReference type="ARBA" id="ARBA00012944"/>
    </source>
</evidence>
<sequence length="333" mass="38540">MKNFYKILFFSVMTTSTLLAISSISWMIIWASLEMNLLTFIPLMKMSKNKFSSESSIKYFITQALASYFLLFTIILSALSAYKQFDMYVSILLNSALLMKMGVAPFHFWLPEVSSGISWEMNMILLMWQKIAPMILISYSPKPLMFLSTISIFSSMFSSILGFNQTCLRKIMAYSSINHSSWMISALLVSLNTWLIYFLTYCLININIIIFFNKYNIFFISQMSKLNPSNKTVKMIFMMNFLSLGGLPPFLGFFPKWLVTMSLIKMNLFTLSLILILSSLLSLYFYLRITTTMLTICSEESLMMKKKMKFKFMFLNTTALMLLIMCSLITSTF</sequence>
<evidence type="ECO:0000256" key="12">
    <source>
        <dbReference type="ARBA" id="ARBA00022989"/>
    </source>
</evidence>
<dbReference type="GO" id="GO:0005743">
    <property type="term" value="C:mitochondrial inner membrane"/>
    <property type="evidence" value="ECO:0007669"/>
    <property type="project" value="UniProtKB-SubCell"/>
</dbReference>
<feature type="transmembrane region" description="Helical" evidence="18">
    <location>
        <begin position="144"/>
        <end position="163"/>
    </location>
</feature>
<evidence type="ECO:0000256" key="1">
    <source>
        <dbReference type="ARBA" id="ARBA00003257"/>
    </source>
</evidence>
<feature type="transmembrane region" description="Helical" evidence="18">
    <location>
        <begin position="91"/>
        <end position="110"/>
    </location>
</feature>
<dbReference type="InterPro" id="IPR003917">
    <property type="entry name" value="NADH_UbQ_OxRdtase_chain2"/>
</dbReference>
<dbReference type="EC" id="7.1.1.2" evidence="4 18"/>
<feature type="transmembrane region" description="Helical" evidence="18">
    <location>
        <begin position="59"/>
        <end position="79"/>
    </location>
</feature>
<feature type="transmembrane region" description="Helical" evidence="18">
    <location>
        <begin position="312"/>
        <end position="330"/>
    </location>
</feature>
<evidence type="ECO:0000256" key="16">
    <source>
        <dbReference type="ARBA" id="ARBA00023136"/>
    </source>
</evidence>
<dbReference type="PRINTS" id="PR01436">
    <property type="entry name" value="NADHDHGNASE2"/>
</dbReference>
<geneLocation type="mitochondrion" evidence="20"/>
<comment type="subcellular location">
    <subcellularLocation>
        <location evidence="2 18">Mitochondrion inner membrane</location>
        <topology evidence="2 18">Multi-pass membrane protein</topology>
    </subcellularLocation>
</comment>
<dbReference type="Pfam" id="PF00361">
    <property type="entry name" value="Proton_antipo_M"/>
    <property type="match status" value="1"/>
</dbReference>
<evidence type="ECO:0000256" key="13">
    <source>
        <dbReference type="ARBA" id="ARBA00023027"/>
    </source>
</evidence>
<dbReference type="GO" id="GO:0008137">
    <property type="term" value="F:NADH dehydrogenase (ubiquinone) activity"/>
    <property type="evidence" value="ECO:0007669"/>
    <property type="project" value="UniProtKB-EC"/>
</dbReference>
<accession>A0A346RKD4</accession>
<dbReference type="InterPro" id="IPR001750">
    <property type="entry name" value="ND/Mrp_TM"/>
</dbReference>
<keyword evidence="12 18" id="KW-1133">Transmembrane helix</keyword>
<evidence type="ECO:0000313" key="20">
    <source>
        <dbReference type="EMBL" id="AXS66531.1"/>
    </source>
</evidence>
<feature type="transmembrane region" description="Helical" evidence="18">
    <location>
        <begin position="266"/>
        <end position="287"/>
    </location>
</feature>
<dbReference type="GO" id="GO:0006120">
    <property type="term" value="P:mitochondrial electron transport, NADH to ubiquinone"/>
    <property type="evidence" value="ECO:0007669"/>
    <property type="project" value="InterPro"/>
</dbReference>
<evidence type="ECO:0000256" key="14">
    <source>
        <dbReference type="ARBA" id="ARBA00023075"/>
    </source>
</evidence>
<feature type="domain" description="NADH:quinone oxidoreductase/Mrp antiporter transmembrane" evidence="19">
    <location>
        <begin position="24"/>
        <end position="281"/>
    </location>
</feature>
<evidence type="ECO:0000256" key="5">
    <source>
        <dbReference type="ARBA" id="ARBA00021008"/>
    </source>
</evidence>
<evidence type="ECO:0000256" key="7">
    <source>
        <dbReference type="ARBA" id="ARBA00022660"/>
    </source>
</evidence>
<gene>
    <name evidence="20" type="primary">nad2</name>
</gene>
<feature type="transmembrane region" description="Helical" evidence="18">
    <location>
        <begin position="233"/>
        <end position="254"/>
    </location>
</feature>
<keyword evidence="14 18" id="KW-0830">Ubiquinone</keyword>
<reference evidence="20" key="1">
    <citation type="journal article" date="2018" name="J. ISSAAS">
        <title>The contribution of mitochondrial metagenomics to large-scale data mining and phylogenetic analysis of Coleoptera.</title>
        <authorList>
            <person name="Miller K."/>
            <person name="Linard B."/>
            <person name="Motyka M."/>
            <person name="Bocek M."/>
            <person name="Vogler A.P."/>
        </authorList>
    </citation>
    <scope>NUCLEOTIDE SEQUENCE</scope>
</reference>
<keyword evidence="6" id="KW-0813">Transport</keyword>
<evidence type="ECO:0000256" key="11">
    <source>
        <dbReference type="ARBA" id="ARBA00022982"/>
    </source>
</evidence>
<keyword evidence="7 18" id="KW-0679">Respiratory chain</keyword>
<keyword evidence="8 18" id="KW-0812">Transmembrane</keyword>
<comment type="function">
    <text evidence="18">Core subunit of the mitochondrial membrane respiratory chain NADH dehydrogenase (Complex I) which catalyzes electron transfer from NADH through the respiratory chain, using ubiquinone as an electron acceptor. Essential for the catalytic activity and assembly of complex I.</text>
</comment>
<feature type="transmembrane region" description="Helical" evidence="18">
    <location>
        <begin position="116"/>
        <end position="137"/>
    </location>
</feature>
<name>A0A346RKD4_9CUCU</name>
<evidence type="ECO:0000256" key="3">
    <source>
        <dbReference type="ARBA" id="ARBA00007012"/>
    </source>
</evidence>
<dbReference type="PANTHER" id="PTHR46552">
    <property type="entry name" value="NADH-UBIQUINONE OXIDOREDUCTASE CHAIN 2"/>
    <property type="match status" value="1"/>
</dbReference>
<evidence type="ECO:0000256" key="2">
    <source>
        <dbReference type="ARBA" id="ARBA00004448"/>
    </source>
</evidence>
<evidence type="ECO:0000259" key="19">
    <source>
        <dbReference type="Pfam" id="PF00361"/>
    </source>
</evidence>
<keyword evidence="9 18" id="KW-0999">Mitochondrion inner membrane</keyword>
<keyword evidence="13 18" id="KW-0520">NAD</keyword>
<dbReference type="EMBL" id="MG193528">
    <property type="protein sequence ID" value="AXS66531.1"/>
    <property type="molecule type" value="Genomic_DNA"/>
</dbReference>
<feature type="transmembrane region" description="Helical" evidence="18">
    <location>
        <begin position="7"/>
        <end position="33"/>
    </location>
</feature>
<evidence type="ECO:0000256" key="9">
    <source>
        <dbReference type="ARBA" id="ARBA00022792"/>
    </source>
</evidence>
<keyword evidence="16 18" id="KW-0472">Membrane</keyword>
<evidence type="ECO:0000256" key="6">
    <source>
        <dbReference type="ARBA" id="ARBA00022448"/>
    </source>
</evidence>
<feature type="transmembrane region" description="Helical" evidence="18">
    <location>
        <begin position="183"/>
        <end position="212"/>
    </location>
</feature>
<keyword evidence="10 18" id="KW-1278">Translocase</keyword>
<comment type="catalytic activity">
    <reaction evidence="17 18">
        <text>a ubiquinone + NADH + 5 H(+)(in) = a ubiquinol + NAD(+) + 4 H(+)(out)</text>
        <dbReference type="Rhea" id="RHEA:29091"/>
        <dbReference type="Rhea" id="RHEA-COMP:9565"/>
        <dbReference type="Rhea" id="RHEA-COMP:9566"/>
        <dbReference type="ChEBI" id="CHEBI:15378"/>
        <dbReference type="ChEBI" id="CHEBI:16389"/>
        <dbReference type="ChEBI" id="CHEBI:17976"/>
        <dbReference type="ChEBI" id="CHEBI:57540"/>
        <dbReference type="ChEBI" id="CHEBI:57945"/>
        <dbReference type="EC" id="7.1.1.2"/>
    </reaction>
</comment>
<organism evidence="20">
    <name type="scientific">Curculionoidea sp. 21 KM-2017</name>
    <dbReference type="NCBI Taxonomy" id="2219405"/>
    <lineage>
        <taxon>Eukaryota</taxon>
        <taxon>Metazoa</taxon>
        <taxon>Ecdysozoa</taxon>
        <taxon>Arthropoda</taxon>
        <taxon>Hexapoda</taxon>
        <taxon>Insecta</taxon>
        <taxon>Pterygota</taxon>
        <taxon>Neoptera</taxon>
        <taxon>Endopterygota</taxon>
        <taxon>Coleoptera</taxon>
        <taxon>Polyphaga</taxon>
        <taxon>Cucujiformia</taxon>
    </lineage>
</organism>
<comment type="similarity">
    <text evidence="3 18">Belongs to the complex I subunit 2 family.</text>
</comment>
<evidence type="ECO:0000256" key="15">
    <source>
        <dbReference type="ARBA" id="ARBA00023128"/>
    </source>
</evidence>